<dbReference type="Proteomes" id="UP000011863">
    <property type="component" value="Chromosome"/>
</dbReference>
<keyword evidence="8 12" id="KW-0472">Membrane</keyword>
<name>A0A6C7EHA2_ILUCY</name>
<dbReference type="InterPro" id="IPR012187">
    <property type="entry name" value="Disulphide_bond_form_BdbC"/>
</dbReference>
<comment type="subcellular location">
    <subcellularLocation>
        <location evidence="1">Membrane</location>
        <topology evidence="1">Multi-pass membrane protein</topology>
    </subcellularLocation>
</comment>
<sequence>MDPRDVSNLFAIALVVGLAGVIGAMTFARGRHELGRIAPVLVAVAASGATLGSLYFSEVADYLPCKYCWYQRIAMYPIAAITVAALIFRDRAALRYSLVLSSIGAAISIYHIQLQLFPDQGSNSCAITNPCTAKWVEAFGFVTIPQMAGATFAVIIISSIVGLRWTPDAASAE</sequence>
<reference evidence="13 14" key="1">
    <citation type="journal article" date="2013" name="Int. J. Syst. Evol. Microbiol.">
        <title>Ilumatobacter nonamiense sp. nov. and Ilumatobacter coccineum sp. nov., isolated from seashore sand.</title>
        <authorList>
            <person name="Matsumoto A."/>
            <person name="Kasai H."/>
            <person name="Matsuo Y."/>
            <person name="Shizuri Y."/>
            <person name="Ichikawa N."/>
            <person name="Fujita N."/>
            <person name="Omura S."/>
            <person name="Takahashi Y."/>
        </authorList>
    </citation>
    <scope>NUCLEOTIDE SEQUENCE [LARGE SCALE GENOMIC DNA]</scope>
    <source>
        <strain evidence="14">NBRC 103263 / KCTC 29153 / YM16-304</strain>
    </source>
</reference>
<gene>
    <name evidence="13" type="primary">bdbC</name>
    <name evidence="13" type="ORF">YM304_40410</name>
</gene>
<evidence type="ECO:0000256" key="10">
    <source>
        <dbReference type="ARBA" id="ARBA00023186"/>
    </source>
</evidence>
<feature type="transmembrane region" description="Helical" evidence="12">
    <location>
        <begin position="6"/>
        <end position="25"/>
    </location>
</feature>
<evidence type="ECO:0000256" key="3">
    <source>
        <dbReference type="ARBA" id="ARBA00022448"/>
    </source>
</evidence>
<feature type="transmembrane region" description="Helical" evidence="12">
    <location>
        <begin position="144"/>
        <end position="163"/>
    </location>
</feature>
<dbReference type="InterPro" id="IPR023380">
    <property type="entry name" value="DsbB-like_sf"/>
</dbReference>
<keyword evidence="7" id="KW-0560">Oxidoreductase</keyword>
<dbReference type="GO" id="GO:0016020">
    <property type="term" value="C:membrane"/>
    <property type="evidence" value="ECO:0007669"/>
    <property type="project" value="UniProtKB-SubCell"/>
</dbReference>
<evidence type="ECO:0000256" key="12">
    <source>
        <dbReference type="SAM" id="Phobius"/>
    </source>
</evidence>
<evidence type="ECO:0000256" key="2">
    <source>
        <dbReference type="ARBA" id="ARBA00007602"/>
    </source>
</evidence>
<evidence type="ECO:0000256" key="5">
    <source>
        <dbReference type="ARBA" id="ARBA00022982"/>
    </source>
</evidence>
<feature type="transmembrane region" description="Helical" evidence="12">
    <location>
        <begin position="69"/>
        <end position="88"/>
    </location>
</feature>
<keyword evidence="9" id="KW-1015">Disulfide bond</keyword>
<dbReference type="Pfam" id="PF02600">
    <property type="entry name" value="DsbB"/>
    <property type="match status" value="1"/>
</dbReference>
<dbReference type="SUPFAM" id="SSF158442">
    <property type="entry name" value="DsbB-like"/>
    <property type="match status" value="1"/>
</dbReference>
<protein>
    <submittedName>
        <fullName evidence="13">Putative disulfide bond formation protein C</fullName>
    </submittedName>
</protein>
<keyword evidence="3" id="KW-0813">Transport</keyword>
<dbReference type="AlphaFoldDB" id="A0A6C7EHA2"/>
<evidence type="ECO:0000256" key="4">
    <source>
        <dbReference type="ARBA" id="ARBA00022692"/>
    </source>
</evidence>
<evidence type="ECO:0000256" key="8">
    <source>
        <dbReference type="ARBA" id="ARBA00023136"/>
    </source>
</evidence>
<feature type="transmembrane region" description="Helical" evidence="12">
    <location>
        <begin position="37"/>
        <end position="57"/>
    </location>
</feature>
<dbReference type="KEGG" id="aym:YM304_40410"/>
<keyword evidence="11" id="KW-0676">Redox-active center</keyword>
<evidence type="ECO:0000256" key="7">
    <source>
        <dbReference type="ARBA" id="ARBA00023002"/>
    </source>
</evidence>
<dbReference type="GO" id="GO:0006457">
    <property type="term" value="P:protein folding"/>
    <property type="evidence" value="ECO:0007669"/>
    <property type="project" value="InterPro"/>
</dbReference>
<dbReference type="PANTHER" id="PTHR43469">
    <property type="entry name" value="DISULFIDE FORMATION PROTEIN-RELATED"/>
    <property type="match status" value="1"/>
</dbReference>
<comment type="similarity">
    <text evidence="2">Belongs to the DsbB family. BdbC subfamily.</text>
</comment>
<proteinExistence type="inferred from homology"/>
<dbReference type="EMBL" id="AP012057">
    <property type="protein sequence ID" value="BAN04355.1"/>
    <property type="molecule type" value="Genomic_DNA"/>
</dbReference>
<evidence type="ECO:0000256" key="11">
    <source>
        <dbReference type="ARBA" id="ARBA00023284"/>
    </source>
</evidence>
<evidence type="ECO:0000256" key="6">
    <source>
        <dbReference type="ARBA" id="ARBA00022989"/>
    </source>
</evidence>
<accession>A0A6C7EHA2</accession>
<keyword evidence="14" id="KW-1185">Reference proteome</keyword>
<keyword evidence="6 12" id="KW-1133">Transmembrane helix</keyword>
<dbReference type="PANTHER" id="PTHR43469:SF1">
    <property type="entry name" value="SPBETA PROPHAGE-DERIVED DISULFIDE BOND FORMATION PROTEIN B"/>
    <property type="match status" value="1"/>
</dbReference>
<evidence type="ECO:0000256" key="9">
    <source>
        <dbReference type="ARBA" id="ARBA00023157"/>
    </source>
</evidence>
<evidence type="ECO:0000256" key="1">
    <source>
        <dbReference type="ARBA" id="ARBA00004141"/>
    </source>
</evidence>
<keyword evidence="5" id="KW-0249">Electron transport</keyword>
<evidence type="ECO:0000313" key="13">
    <source>
        <dbReference type="EMBL" id="BAN04355.1"/>
    </source>
</evidence>
<feature type="transmembrane region" description="Helical" evidence="12">
    <location>
        <begin position="93"/>
        <end position="112"/>
    </location>
</feature>
<dbReference type="RefSeq" id="WP_015443602.1">
    <property type="nucleotide sequence ID" value="NC_020520.1"/>
</dbReference>
<dbReference type="InterPro" id="IPR003752">
    <property type="entry name" value="DiS_bond_form_DsbB/BdbC"/>
</dbReference>
<dbReference type="Gene3D" id="1.20.1550.10">
    <property type="entry name" value="DsbB-like"/>
    <property type="match status" value="1"/>
</dbReference>
<keyword evidence="4 12" id="KW-0812">Transmembrane</keyword>
<evidence type="ECO:0000313" key="14">
    <source>
        <dbReference type="Proteomes" id="UP000011863"/>
    </source>
</evidence>
<organism evidence="13 14">
    <name type="scientific">Ilumatobacter coccineus (strain NBRC 103263 / KCTC 29153 / YM16-304)</name>
    <dbReference type="NCBI Taxonomy" id="1313172"/>
    <lineage>
        <taxon>Bacteria</taxon>
        <taxon>Bacillati</taxon>
        <taxon>Actinomycetota</taxon>
        <taxon>Acidimicrobiia</taxon>
        <taxon>Acidimicrobiales</taxon>
        <taxon>Ilumatobacteraceae</taxon>
        <taxon>Ilumatobacter</taxon>
    </lineage>
</organism>
<keyword evidence="10" id="KW-0143">Chaperone</keyword>
<dbReference type="GO" id="GO:0015035">
    <property type="term" value="F:protein-disulfide reductase activity"/>
    <property type="evidence" value="ECO:0007669"/>
    <property type="project" value="InterPro"/>
</dbReference>